<dbReference type="EMBL" id="BEXT01000001">
    <property type="protein sequence ID" value="GBC59358.1"/>
    <property type="molecule type" value="Genomic_DNA"/>
</dbReference>
<dbReference type="RefSeq" id="WP_124326880.1">
    <property type="nucleotide sequence ID" value="NZ_BEXT01000001.1"/>
</dbReference>
<dbReference type="OrthoDB" id="9155053at2"/>
<keyword evidence="1" id="KW-0472">Membrane</keyword>
<keyword evidence="1" id="KW-1133">Transmembrane helix</keyword>
<accession>A0A401FQW1</accession>
<protein>
    <submittedName>
        <fullName evidence="2">Uncharacterized protein</fullName>
    </submittedName>
</protein>
<evidence type="ECO:0000256" key="1">
    <source>
        <dbReference type="SAM" id="Phobius"/>
    </source>
</evidence>
<gene>
    <name evidence="2" type="ORF">DENIS_0297</name>
</gene>
<reference evidence="3" key="2">
    <citation type="submission" date="2019-01" db="EMBL/GenBank/DDBJ databases">
        <title>Genome sequence of Desulfonema ishimotonii strain Tokyo 01.</title>
        <authorList>
            <person name="Fukui M."/>
        </authorList>
    </citation>
    <scope>NUCLEOTIDE SEQUENCE [LARGE SCALE GENOMIC DNA]</scope>
    <source>
        <strain evidence="3">Tokyo 01</strain>
    </source>
</reference>
<dbReference type="Proteomes" id="UP000288096">
    <property type="component" value="Unassembled WGS sequence"/>
</dbReference>
<comment type="caution">
    <text evidence="2">The sequence shown here is derived from an EMBL/GenBank/DDBJ whole genome shotgun (WGS) entry which is preliminary data.</text>
</comment>
<dbReference type="AlphaFoldDB" id="A0A401FQW1"/>
<organism evidence="2 3">
    <name type="scientific">Desulfonema ishimotonii</name>
    <dbReference type="NCBI Taxonomy" id="45657"/>
    <lineage>
        <taxon>Bacteria</taxon>
        <taxon>Pseudomonadati</taxon>
        <taxon>Thermodesulfobacteriota</taxon>
        <taxon>Desulfobacteria</taxon>
        <taxon>Desulfobacterales</taxon>
        <taxon>Desulfococcaceae</taxon>
        <taxon>Desulfonema</taxon>
    </lineage>
</organism>
<reference evidence="3" key="1">
    <citation type="submission" date="2017-11" db="EMBL/GenBank/DDBJ databases">
        <authorList>
            <person name="Watanabe M."/>
            <person name="Kojima H."/>
        </authorList>
    </citation>
    <scope>NUCLEOTIDE SEQUENCE [LARGE SCALE GENOMIC DNA]</scope>
    <source>
        <strain evidence="3">Tokyo 01</strain>
    </source>
</reference>
<feature type="transmembrane region" description="Helical" evidence="1">
    <location>
        <begin position="6"/>
        <end position="25"/>
    </location>
</feature>
<feature type="transmembrane region" description="Helical" evidence="1">
    <location>
        <begin position="124"/>
        <end position="143"/>
    </location>
</feature>
<evidence type="ECO:0000313" key="3">
    <source>
        <dbReference type="Proteomes" id="UP000288096"/>
    </source>
</evidence>
<proteinExistence type="predicted"/>
<sequence length="172" mass="19119">MSVCWLRTGILAMVTVLCFPIFFAANAQAGVKIPIPVPVDVGTVIYEVGPVPDLFSILSPELADHKLGYKCSHFGLAGMDIWCWGRELVVFKNNQYSDIPASLREVFEEKYPFSQAKRSFFNKYGFMTSVSVLSVLFILALIAGNSADRKPEPDISAHQDHGKEDIITITKF</sequence>
<keyword evidence="1" id="KW-0812">Transmembrane</keyword>
<name>A0A401FQW1_9BACT</name>
<keyword evidence="3" id="KW-1185">Reference proteome</keyword>
<evidence type="ECO:0000313" key="2">
    <source>
        <dbReference type="EMBL" id="GBC59358.1"/>
    </source>
</evidence>